<gene>
    <name evidence="2" type="ORF">OTSGILL_0163</name>
</gene>
<name>A0A0F3MF83_ORITS</name>
<dbReference type="InterPro" id="IPR028971">
    <property type="entry name" value="NAD-GDH_cat"/>
</dbReference>
<dbReference type="GO" id="GO:0004069">
    <property type="term" value="F:L-aspartate:2-oxoglutarate aminotransferase activity"/>
    <property type="evidence" value="ECO:0007669"/>
    <property type="project" value="InterPro"/>
</dbReference>
<dbReference type="PATRIC" id="fig|1359184.3.peg.179"/>
<evidence type="ECO:0000259" key="1">
    <source>
        <dbReference type="Pfam" id="PF05088"/>
    </source>
</evidence>
<dbReference type="Pfam" id="PF05088">
    <property type="entry name" value="Bac_GDH_CD"/>
    <property type="match status" value="1"/>
</dbReference>
<reference evidence="2 3" key="1">
    <citation type="submission" date="2015-02" db="EMBL/GenBank/DDBJ databases">
        <title>Genome Sequencing of Rickettsiales.</title>
        <authorList>
            <person name="Daugherty S.C."/>
            <person name="Su Q."/>
            <person name="Abolude K."/>
            <person name="Beier-Sexton M."/>
            <person name="Carlyon J.A."/>
            <person name="Carter R."/>
            <person name="Day N.P."/>
            <person name="Dumler S.J."/>
            <person name="Dyachenko V."/>
            <person name="Godinez A."/>
            <person name="Kurtti T.J."/>
            <person name="Lichay M."/>
            <person name="Mullins K.E."/>
            <person name="Ott S."/>
            <person name="Pappas-Brown V."/>
            <person name="Paris D.H."/>
            <person name="Patel P."/>
            <person name="Richards A.L."/>
            <person name="Sadzewicz L."/>
            <person name="Sears K."/>
            <person name="Seidman D."/>
            <person name="Sengamalay N."/>
            <person name="Stenos J."/>
            <person name="Tallon L.J."/>
            <person name="Vincent G."/>
            <person name="Fraser C.M."/>
            <person name="Munderloh U."/>
            <person name="Dunning-Hotopp J.C."/>
        </authorList>
    </citation>
    <scope>NUCLEOTIDE SEQUENCE [LARGE SCALE GENOMIC DNA]</scope>
    <source>
        <strain evidence="2 3">Gilliam</strain>
    </source>
</reference>
<sequence>MLQKFLRGLLDITDNTVAEKILSPENTAIQNEDYDDPYLSSSSR</sequence>
<dbReference type="Proteomes" id="UP000033769">
    <property type="component" value="Unassembled WGS sequence"/>
</dbReference>
<dbReference type="GO" id="GO:0006538">
    <property type="term" value="P:L-glutamate catabolic process"/>
    <property type="evidence" value="ECO:0007669"/>
    <property type="project" value="InterPro"/>
</dbReference>
<dbReference type="GO" id="GO:0004352">
    <property type="term" value="F:glutamate dehydrogenase (NAD+) activity"/>
    <property type="evidence" value="ECO:0007669"/>
    <property type="project" value="InterPro"/>
</dbReference>
<feature type="domain" description="NAD-glutamate dehydrogenase catalytic" evidence="1">
    <location>
        <begin position="3"/>
        <end position="40"/>
    </location>
</feature>
<evidence type="ECO:0000313" key="3">
    <source>
        <dbReference type="Proteomes" id="UP000033769"/>
    </source>
</evidence>
<protein>
    <submittedName>
        <fullName evidence="2">Bacterial NAD-glutamate dehydrogenase family protein</fullName>
    </submittedName>
</protein>
<comment type="caution">
    <text evidence="2">The sequence shown here is derived from an EMBL/GenBank/DDBJ whole genome shotgun (WGS) entry which is preliminary data.</text>
</comment>
<dbReference type="EMBL" id="LANO01000001">
    <property type="protein sequence ID" value="KJV54316.1"/>
    <property type="molecule type" value="Genomic_DNA"/>
</dbReference>
<evidence type="ECO:0000313" key="2">
    <source>
        <dbReference type="EMBL" id="KJV54316.1"/>
    </source>
</evidence>
<organism evidence="2 3">
    <name type="scientific">Orientia tsutsugamushi str. Gilliam</name>
    <dbReference type="NCBI Taxonomy" id="1359184"/>
    <lineage>
        <taxon>Bacteria</taxon>
        <taxon>Pseudomonadati</taxon>
        <taxon>Pseudomonadota</taxon>
        <taxon>Alphaproteobacteria</taxon>
        <taxon>Rickettsiales</taxon>
        <taxon>Rickettsiaceae</taxon>
        <taxon>Rickettsieae</taxon>
        <taxon>Orientia</taxon>
    </lineage>
</organism>
<dbReference type="AlphaFoldDB" id="A0A0F3MF83"/>
<proteinExistence type="predicted"/>
<accession>A0A0F3MF83</accession>